<keyword evidence="2" id="KW-1185">Reference proteome</keyword>
<sequence length="195" mass="21754">MKQTELFLQSDAALRSVIDRIEPEQLGLPAPAEWSFTPNPTIRDIVAAHARDEAWVPDVLLGRTIEDAGGTYDGDLLGTDPITAYDRLNDAATAAVNEDLDPEKVVHLSYGDYPIREYLEHISTYRAFQAWSIARTLGWDYSLPAPLVENLWELIGPQVDGFRAMGVFPPEIEAPAGADRETQLLCRVGYWFPKP</sequence>
<gene>
    <name evidence="1" type="ORF">CTB96_01245</name>
</gene>
<organism evidence="1 2">
    <name type="scientific">Cryobacterium arcticum</name>
    <dbReference type="NCBI Taxonomy" id="670052"/>
    <lineage>
        <taxon>Bacteria</taxon>
        <taxon>Bacillati</taxon>
        <taxon>Actinomycetota</taxon>
        <taxon>Actinomycetes</taxon>
        <taxon>Micrococcales</taxon>
        <taxon>Microbacteriaceae</taxon>
        <taxon>Cryobacterium</taxon>
    </lineage>
</organism>
<reference evidence="1 2" key="1">
    <citation type="submission" date="2018-05" db="EMBL/GenBank/DDBJ databases">
        <title>Genetic diversity of glacier-inhabiting Cryobacterium bacteria in China and description of Cryobacterium mengkeensis sp. nov. and Arthrobacter glacialis sp. nov.</title>
        <authorList>
            <person name="Liu Q."/>
            <person name="Xin Y.-H."/>
        </authorList>
    </citation>
    <scope>NUCLEOTIDE SEQUENCE [LARGE SCALE GENOMIC DNA]</scope>
    <source>
        <strain evidence="1 2">SK-1</strain>
    </source>
</reference>
<dbReference type="RefSeq" id="WP_110125087.1">
    <property type="nucleotide sequence ID" value="NZ_QHLY01000004.1"/>
</dbReference>
<dbReference type="EMBL" id="QHLY01000004">
    <property type="protein sequence ID" value="PXA72760.1"/>
    <property type="molecule type" value="Genomic_DNA"/>
</dbReference>
<name>A0A318A378_9MICO</name>
<accession>A0A318A378</accession>
<dbReference type="OrthoDB" id="4928804at2"/>
<comment type="caution">
    <text evidence="1">The sequence shown here is derived from an EMBL/GenBank/DDBJ whole genome shotgun (WGS) entry which is preliminary data.</text>
</comment>
<proteinExistence type="predicted"/>
<dbReference type="AlphaFoldDB" id="A0A318A378"/>
<dbReference type="Proteomes" id="UP000246722">
    <property type="component" value="Unassembled WGS sequence"/>
</dbReference>
<evidence type="ECO:0000313" key="2">
    <source>
        <dbReference type="Proteomes" id="UP000246722"/>
    </source>
</evidence>
<evidence type="ECO:0000313" key="1">
    <source>
        <dbReference type="EMBL" id="PXA72760.1"/>
    </source>
</evidence>
<protein>
    <submittedName>
        <fullName evidence="1">Uncharacterized protein</fullName>
    </submittedName>
</protein>